<organism evidence="1 2">
    <name type="scientific">Nocardioides panacisoli</name>
    <dbReference type="NCBI Taxonomy" id="627624"/>
    <lineage>
        <taxon>Bacteria</taxon>
        <taxon>Bacillati</taxon>
        <taxon>Actinomycetota</taxon>
        <taxon>Actinomycetes</taxon>
        <taxon>Propionibacteriales</taxon>
        <taxon>Nocardioidaceae</taxon>
        <taxon>Nocardioides</taxon>
    </lineage>
</organism>
<comment type="caution">
    <text evidence="1">The sequence shown here is derived from an EMBL/GenBank/DDBJ whole genome shotgun (WGS) entry which is preliminary data.</text>
</comment>
<proteinExistence type="predicted"/>
<dbReference type="EMBL" id="BAABAH010000005">
    <property type="protein sequence ID" value="GAA3816509.1"/>
    <property type="molecule type" value="Genomic_DNA"/>
</dbReference>
<evidence type="ECO:0000313" key="1">
    <source>
        <dbReference type="EMBL" id="GAA3816509.1"/>
    </source>
</evidence>
<reference evidence="2" key="1">
    <citation type="journal article" date="2019" name="Int. J. Syst. Evol. Microbiol.">
        <title>The Global Catalogue of Microorganisms (GCM) 10K type strain sequencing project: providing services to taxonomists for standard genome sequencing and annotation.</title>
        <authorList>
            <consortium name="The Broad Institute Genomics Platform"/>
            <consortium name="The Broad Institute Genome Sequencing Center for Infectious Disease"/>
            <person name="Wu L."/>
            <person name="Ma J."/>
        </authorList>
    </citation>
    <scope>NUCLEOTIDE SEQUENCE [LARGE SCALE GENOMIC DNA]</scope>
    <source>
        <strain evidence="2">JCM 16953</strain>
    </source>
</reference>
<evidence type="ECO:0000313" key="2">
    <source>
        <dbReference type="Proteomes" id="UP001501821"/>
    </source>
</evidence>
<keyword evidence="2" id="KW-1185">Reference proteome</keyword>
<gene>
    <name evidence="1" type="ORF">GCM10022242_18170</name>
</gene>
<name>A0ABP7IER9_9ACTN</name>
<protein>
    <submittedName>
        <fullName evidence="1">Uncharacterized protein</fullName>
    </submittedName>
</protein>
<dbReference type="Proteomes" id="UP001501821">
    <property type="component" value="Unassembled WGS sequence"/>
</dbReference>
<sequence>MTIAGKHVRFVLGLDGEKAYVVMKLRKDGRWRPVASDRTDCKYYQGSSSPALEVQKADKQVFVTWLGPNPEEGYAEYGGYDVKHRTLEMFGAESCPAAG</sequence>
<accession>A0ABP7IER9</accession>